<sequence length="210" mass="23667">MVIVFAGTVYATDSTTVRMPYILRFSCGFKAEANVMSLIHWGDEPVTTRMRAGSSVGVFVNYRLSRLFSVQADAFLHYKNSCIMKEGTTGHHQYFGDELAVYFIYHQPLKKAKGVFNFGIGPFTEFGFKSTIRYNGKKLDVYEINPETGLSTMRDSNVGFAYLVGYEFPCGLQINASYKISLSNLLDVDDNRYALRPQTLSLGIAYRFGK</sequence>
<dbReference type="Proteomes" id="UP000823598">
    <property type="component" value="Unassembled WGS sequence"/>
</dbReference>
<reference evidence="1" key="1">
    <citation type="submission" date="2020-10" db="EMBL/GenBank/DDBJ databases">
        <authorList>
            <person name="Gilroy R."/>
        </authorList>
    </citation>
    <scope>NUCLEOTIDE SEQUENCE</scope>
    <source>
        <strain evidence="1">6919</strain>
    </source>
</reference>
<dbReference type="EMBL" id="JADIMC010000050">
    <property type="protein sequence ID" value="MBO8476191.1"/>
    <property type="molecule type" value="Genomic_DNA"/>
</dbReference>
<dbReference type="AlphaFoldDB" id="A0A9D9NJV7"/>
<comment type="caution">
    <text evidence="1">The sequence shown here is derived from an EMBL/GenBank/DDBJ whole genome shotgun (WGS) entry which is preliminary data.</text>
</comment>
<evidence type="ECO:0000313" key="2">
    <source>
        <dbReference type="Proteomes" id="UP000823598"/>
    </source>
</evidence>
<evidence type="ECO:0000313" key="1">
    <source>
        <dbReference type="EMBL" id="MBO8476191.1"/>
    </source>
</evidence>
<name>A0A9D9NJV7_9BACT</name>
<gene>
    <name evidence="1" type="ORF">IAB88_04290</name>
</gene>
<organism evidence="1 2">
    <name type="scientific">Candidatus Limisoma faecipullorum</name>
    <dbReference type="NCBI Taxonomy" id="2840854"/>
    <lineage>
        <taxon>Bacteria</taxon>
        <taxon>Pseudomonadati</taxon>
        <taxon>Bacteroidota</taxon>
        <taxon>Bacteroidia</taxon>
        <taxon>Bacteroidales</taxon>
        <taxon>Candidatus Limisoma</taxon>
    </lineage>
</organism>
<reference evidence="1" key="2">
    <citation type="journal article" date="2021" name="PeerJ">
        <title>Extensive microbial diversity within the chicken gut microbiome revealed by metagenomics and culture.</title>
        <authorList>
            <person name="Gilroy R."/>
            <person name="Ravi A."/>
            <person name="Getino M."/>
            <person name="Pursley I."/>
            <person name="Horton D.L."/>
            <person name="Alikhan N.F."/>
            <person name="Baker D."/>
            <person name="Gharbi K."/>
            <person name="Hall N."/>
            <person name="Watson M."/>
            <person name="Adriaenssens E.M."/>
            <person name="Foster-Nyarko E."/>
            <person name="Jarju S."/>
            <person name="Secka A."/>
            <person name="Antonio M."/>
            <person name="Oren A."/>
            <person name="Chaudhuri R.R."/>
            <person name="La Ragione R."/>
            <person name="Hildebrand F."/>
            <person name="Pallen M.J."/>
        </authorList>
    </citation>
    <scope>NUCLEOTIDE SEQUENCE</scope>
    <source>
        <strain evidence="1">6919</strain>
    </source>
</reference>
<proteinExistence type="predicted"/>
<protein>
    <submittedName>
        <fullName evidence="1">Outer membrane beta-barrel protein</fullName>
    </submittedName>
</protein>
<accession>A0A9D9NJV7</accession>